<dbReference type="STRING" id="5874.Q4UHD1"/>
<keyword evidence="6" id="KW-1185">Reference proteome</keyword>
<dbReference type="InterPro" id="IPR036412">
    <property type="entry name" value="HAD-like_sf"/>
</dbReference>
<dbReference type="Pfam" id="PF00686">
    <property type="entry name" value="CBM_20"/>
    <property type="match status" value="1"/>
</dbReference>
<sequence length="1091" mass="125721">MVYYTAVHFRCRCKVDFGDKVVVVGSHKSLGDWDVKNSHRMIMSSTVEDIWISSFPAYLPLKSYVEYRYAVLNENDEFMQWKDEVVRHVEPTGNEMIVEDDDGYYRSESSSYPKSPSTPRPTAFGVNDEKNVDHLGLNNFLTEPEFNSDDMVYFVSSRLPVQVFRRKDGSFGTRNSNTPLTTMLWELRKRFRNKMKFVGACSISFETESDANAPSAKTDTESDCFHTPTNNMSTNTDNQVNKREHQENGVNDINGSDAGSKLGNTVQRLDSNQTRSKSSDSEYSIPPDEQFTQFEQNEITEFLLKHDCIPVFIPQTEMNKSIKFCKKYMWNLFYNIGLWDITKQKEFDWDLWQSYCKVNMFYASTVSQYLGRSDFVWVHDYKLLMVPQFLSRKCKTANIGVFMHALFPSYTLFACLAVREEILRSMLCADLIGFHFFEFARHFLTSCKRVLGLEYNFSTGGTIGIEYNGRQVMIRMSHANVQADLLRQRISPETNVPELAKQLKEKWPNRFIVSSVDRDVRLSGLLLKFKAFRKFLQNYPYARNKILLVQYICSLDTLWQTYSEAQVKLSHLAQDINEEFHNVHVLLKVNPNSEEKYALFLASDCFMDTCIRGGINIGALEYVYTRKGKPALAIISEFSAFSKTLLSAIRINPWHTYNVMEALDTAMSSDPATTLESCKKDVSYIENNDAVTWVNDFIKELYYSRKKHDMLHTSWGFGKTYKTLSFSTNFQLLDIDNVVGKFKMSKRRLLFLDCEGTLSSNPFDVESHSLYQTDIHTKSTPLPANLTNLGILSKDRNTVIVLISCRTKEVMESWFNSVPDVGLCAERGYYFKLPTVLGREWQTFRHMSTNPTLNHMNNVQSEVESDVPSDSWRPVALKLFEQYVQRTPGSYLESKDSCLVFQFQNSDQEFGIIQANELNSSLCELMSGFPVDVHRGKGYLELRLKGINKGNALVNVVNKYSSLFGDFDFVLCLGDDKSDEESFKALETLKSSHDALKSSQESSLTSTKDKDETSSYISCVVGKRPSKANYYLNDYMEVSDLLSDFHYYMLNLSKLVHTRFYGERLYHRRSQIYTSVNMEVFKQTKPPNLSF</sequence>
<feature type="compositionally biased region" description="Low complexity" evidence="3">
    <location>
        <begin position="106"/>
        <end position="122"/>
    </location>
</feature>
<feature type="compositionally biased region" description="Polar residues" evidence="3">
    <location>
        <begin position="262"/>
        <end position="276"/>
    </location>
</feature>
<dbReference type="GO" id="GO:0004805">
    <property type="term" value="F:trehalose-phosphatase activity"/>
    <property type="evidence" value="ECO:0007669"/>
    <property type="project" value="UniProtKB-EC"/>
</dbReference>
<dbReference type="RefSeq" id="XP_954185.1">
    <property type="nucleotide sequence ID" value="XM_949092.1"/>
</dbReference>
<dbReference type="EC" id="3.1.3.12" evidence="5"/>
<dbReference type="Gene3D" id="3.40.50.2000">
    <property type="entry name" value="Glycogen Phosphorylase B"/>
    <property type="match status" value="2"/>
</dbReference>
<dbReference type="eggNOG" id="KOG1050">
    <property type="taxonomic scope" value="Eukaryota"/>
</dbReference>
<dbReference type="OrthoDB" id="755951at2759"/>
<evidence type="ECO:0000256" key="3">
    <source>
        <dbReference type="SAM" id="MobiDB-lite"/>
    </source>
</evidence>
<dbReference type="InterPro" id="IPR023214">
    <property type="entry name" value="HAD_sf"/>
</dbReference>
<dbReference type="EMBL" id="CR940347">
    <property type="protein sequence ID" value="CAI73508.1"/>
    <property type="molecule type" value="Genomic_DNA"/>
</dbReference>
<evidence type="ECO:0000313" key="6">
    <source>
        <dbReference type="Proteomes" id="UP000001950"/>
    </source>
</evidence>
<dbReference type="InterPro" id="IPR001830">
    <property type="entry name" value="Glyco_trans_20"/>
</dbReference>
<name>Q4UHD1_THEAN</name>
<dbReference type="CAZy" id="CBM20">
    <property type="family name" value="Carbohydrate-Binding Module Family 20"/>
</dbReference>
<dbReference type="KEGG" id="tan:TA20125"/>
<dbReference type="InParanoid" id="Q4UHD1"/>
<dbReference type="Pfam" id="PF02358">
    <property type="entry name" value="Trehalose_PPase"/>
    <property type="match status" value="1"/>
</dbReference>
<dbReference type="OMA" id="TSWDKRR"/>
<reference evidence="5 6" key="1">
    <citation type="journal article" date="2005" name="Science">
        <title>Genome of the host-cell transforming parasite Theileria annulata compared with T. parva.</title>
        <authorList>
            <person name="Pain A."/>
            <person name="Renauld H."/>
            <person name="Berriman M."/>
            <person name="Murphy L."/>
            <person name="Yeats C.A."/>
            <person name="Weir W."/>
            <person name="Kerhornou A."/>
            <person name="Aslett M."/>
            <person name="Bishop R."/>
            <person name="Bouchier C."/>
            <person name="Cochet M."/>
            <person name="Coulson R.M.R."/>
            <person name="Cronin A."/>
            <person name="de Villiers E.P."/>
            <person name="Fraser A."/>
            <person name="Fosker N."/>
            <person name="Gardner M."/>
            <person name="Goble A."/>
            <person name="Griffiths-Jones S."/>
            <person name="Harris D.E."/>
            <person name="Katzer F."/>
            <person name="Larke N."/>
            <person name="Lord A."/>
            <person name="Maser P."/>
            <person name="McKellar S."/>
            <person name="Mooney P."/>
            <person name="Morton F."/>
            <person name="Nene V."/>
            <person name="O'Neil S."/>
            <person name="Price C."/>
            <person name="Quail M.A."/>
            <person name="Rabbinowitsch E."/>
            <person name="Rawlings N.D."/>
            <person name="Rutter S."/>
            <person name="Saunders D."/>
            <person name="Seeger K."/>
            <person name="Shah T."/>
            <person name="Squares R."/>
            <person name="Squares S."/>
            <person name="Tivey A."/>
            <person name="Walker A.R."/>
            <person name="Woodward J."/>
            <person name="Dobbelaere D.A.E."/>
            <person name="Langsley G."/>
            <person name="Rajandream M.A."/>
            <person name="McKeever D."/>
            <person name="Shiels B."/>
            <person name="Tait A."/>
            <person name="Barrell B.G."/>
            <person name="Hall N."/>
        </authorList>
    </citation>
    <scope>NUCLEOTIDE SEQUENCE [LARGE SCALE GENOMIC DNA]</scope>
    <source>
        <strain evidence="6">Ankara</strain>
    </source>
</reference>
<accession>Q4UHD1</accession>
<dbReference type="Proteomes" id="UP000001950">
    <property type="component" value="Chromosome 1"/>
</dbReference>
<dbReference type="SMART" id="SM01065">
    <property type="entry name" value="CBM_2"/>
    <property type="match status" value="1"/>
</dbReference>
<dbReference type="PANTHER" id="PTHR10788:SF94">
    <property type="entry name" value="ALPHA,ALPHA-TREHALOSE-PHOSPHATE SYNTHASE [UDP-FORMING] 5"/>
    <property type="match status" value="1"/>
</dbReference>
<dbReference type="GeneID" id="3863837"/>
<evidence type="ECO:0000256" key="1">
    <source>
        <dbReference type="ARBA" id="ARBA00005409"/>
    </source>
</evidence>
<dbReference type="GO" id="GO:2001070">
    <property type="term" value="F:starch binding"/>
    <property type="evidence" value="ECO:0007669"/>
    <property type="project" value="InterPro"/>
</dbReference>
<organism evidence="5 6">
    <name type="scientific">Theileria annulata</name>
    <dbReference type="NCBI Taxonomy" id="5874"/>
    <lineage>
        <taxon>Eukaryota</taxon>
        <taxon>Sar</taxon>
        <taxon>Alveolata</taxon>
        <taxon>Apicomplexa</taxon>
        <taxon>Aconoidasida</taxon>
        <taxon>Piroplasmida</taxon>
        <taxon>Theileriidae</taxon>
        <taxon>Theileria</taxon>
    </lineage>
</organism>
<comment type="similarity">
    <text evidence="2">In the C-terminal section; belongs to the trehalose phosphatase family.</text>
</comment>
<keyword evidence="5" id="KW-0378">Hydrolase</keyword>
<evidence type="ECO:0000256" key="2">
    <source>
        <dbReference type="ARBA" id="ARBA00006330"/>
    </source>
</evidence>
<dbReference type="InterPro" id="IPR002044">
    <property type="entry name" value="CBM20"/>
</dbReference>
<evidence type="ECO:0000259" key="4">
    <source>
        <dbReference type="PROSITE" id="PS51166"/>
    </source>
</evidence>
<feature type="domain" description="CBM20" evidence="4">
    <location>
        <begin position="1"/>
        <end position="107"/>
    </location>
</feature>
<feature type="region of interest" description="Disordered" evidence="3">
    <location>
        <begin position="208"/>
        <end position="287"/>
    </location>
</feature>
<dbReference type="GO" id="GO:0005829">
    <property type="term" value="C:cytosol"/>
    <property type="evidence" value="ECO:0007669"/>
    <property type="project" value="TreeGrafter"/>
</dbReference>
<feature type="compositionally biased region" description="Polar residues" evidence="3">
    <location>
        <begin position="208"/>
        <end position="217"/>
    </location>
</feature>
<dbReference type="PANTHER" id="PTHR10788">
    <property type="entry name" value="TREHALOSE-6-PHOSPHATE SYNTHASE"/>
    <property type="match status" value="1"/>
</dbReference>
<gene>
    <name evidence="5" type="ORF">TA20125</name>
</gene>
<dbReference type="SUPFAM" id="SSF49452">
    <property type="entry name" value="Starch-binding domain-like"/>
    <property type="match status" value="1"/>
</dbReference>
<dbReference type="Gene3D" id="2.60.40.10">
    <property type="entry name" value="Immunoglobulins"/>
    <property type="match status" value="1"/>
</dbReference>
<dbReference type="VEuPathDB" id="PiroplasmaDB:TA20125"/>
<feature type="compositionally biased region" description="Polar residues" evidence="3">
    <location>
        <begin position="227"/>
        <end position="239"/>
    </location>
</feature>
<dbReference type="PROSITE" id="PS51166">
    <property type="entry name" value="CBM20"/>
    <property type="match status" value="1"/>
</dbReference>
<dbReference type="CDD" id="cd03788">
    <property type="entry name" value="GT20_TPS"/>
    <property type="match status" value="1"/>
</dbReference>
<proteinExistence type="inferred from homology"/>
<dbReference type="InterPro" id="IPR003337">
    <property type="entry name" value="Trehalose_PPase"/>
</dbReference>
<dbReference type="SUPFAM" id="SSF53756">
    <property type="entry name" value="UDP-Glycosyltransferase/glycogen phosphorylase"/>
    <property type="match status" value="1"/>
</dbReference>
<comment type="similarity">
    <text evidence="1">In the N-terminal section; belongs to the glycosyltransferase 20 family.</text>
</comment>
<evidence type="ECO:0000313" key="5">
    <source>
        <dbReference type="EMBL" id="CAI73508.1"/>
    </source>
</evidence>
<feature type="region of interest" description="Disordered" evidence="3">
    <location>
        <begin position="104"/>
        <end position="126"/>
    </location>
</feature>
<protein>
    <submittedName>
        <fullName evidence="5">Trehalose-6-phosphate synthase</fullName>
        <ecNumber evidence="5">2.4.1.15</ecNumber>
        <ecNumber evidence="5">3.1.3.12</ecNumber>
    </submittedName>
</protein>
<dbReference type="Gene3D" id="3.30.70.1020">
    <property type="entry name" value="Trehalose-6-phosphate phosphatase related protein, domain 2"/>
    <property type="match status" value="1"/>
</dbReference>
<dbReference type="Gene3D" id="3.40.50.1000">
    <property type="entry name" value="HAD superfamily/HAD-like"/>
    <property type="match status" value="1"/>
</dbReference>
<dbReference type="SUPFAM" id="SSF56784">
    <property type="entry name" value="HAD-like"/>
    <property type="match status" value="1"/>
</dbReference>
<dbReference type="GO" id="GO:0003825">
    <property type="term" value="F:alpha,alpha-trehalose-phosphate synthase (UDP-forming) activity"/>
    <property type="evidence" value="ECO:0007669"/>
    <property type="project" value="UniProtKB-EC"/>
</dbReference>
<dbReference type="CDD" id="cd05467">
    <property type="entry name" value="CBM20"/>
    <property type="match status" value="1"/>
</dbReference>
<dbReference type="Pfam" id="PF00982">
    <property type="entry name" value="Glyco_transf_20"/>
    <property type="match status" value="1"/>
</dbReference>
<dbReference type="InterPro" id="IPR013784">
    <property type="entry name" value="Carb-bd-like_fold"/>
</dbReference>
<keyword evidence="5" id="KW-0328">Glycosyltransferase</keyword>
<dbReference type="InterPro" id="IPR013783">
    <property type="entry name" value="Ig-like_fold"/>
</dbReference>
<keyword evidence="5" id="KW-0808">Transferase</keyword>
<dbReference type="AlphaFoldDB" id="Q4UHD1"/>
<dbReference type="EC" id="2.4.1.15" evidence="5"/>
<dbReference type="GO" id="GO:0005992">
    <property type="term" value="P:trehalose biosynthetic process"/>
    <property type="evidence" value="ECO:0007669"/>
    <property type="project" value="InterPro"/>
</dbReference>
<dbReference type="FunFam" id="3.40.50.1000:FF:000052">
    <property type="entry name" value="Alpha,alpha-trehalose-phosphate synthase [UDP-forming] 6"/>
    <property type="match status" value="1"/>
</dbReference>
<dbReference type="CAZy" id="GT20">
    <property type="family name" value="Glycosyltransferase Family 20"/>
</dbReference>